<dbReference type="AlphaFoldDB" id="A0A846RDG3"/>
<proteinExistence type="inferred from homology"/>
<dbReference type="RefSeq" id="WP_167990319.1">
    <property type="nucleotide sequence ID" value="NZ_JAATJL010000001.1"/>
</dbReference>
<reference evidence="3 4" key="1">
    <citation type="submission" date="2020-03" db="EMBL/GenBank/DDBJ databases">
        <title>Sequencing the genomes of 1000 actinobacteria strains.</title>
        <authorList>
            <person name="Klenk H.-P."/>
        </authorList>
    </citation>
    <scope>NUCLEOTIDE SEQUENCE [LARGE SCALE GENOMIC DNA]</scope>
    <source>
        <strain evidence="3 4">DSM 16403</strain>
    </source>
</reference>
<dbReference type="CDD" id="cd23763">
    <property type="entry name" value="ASKHA_ATPase_ROK"/>
    <property type="match status" value="1"/>
</dbReference>
<protein>
    <submittedName>
        <fullName evidence="3">Putative NBD/HSP70 family sugar kinase</fullName>
    </submittedName>
</protein>
<organism evidence="3 4">
    <name type="scientific">Arthrobacter pigmenti</name>
    <dbReference type="NCBI Taxonomy" id="271432"/>
    <lineage>
        <taxon>Bacteria</taxon>
        <taxon>Bacillati</taxon>
        <taxon>Actinomycetota</taxon>
        <taxon>Actinomycetes</taxon>
        <taxon>Micrococcales</taxon>
        <taxon>Micrococcaceae</taxon>
        <taxon>Arthrobacter</taxon>
    </lineage>
</organism>
<evidence type="ECO:0000256" key="2">
    <source>
        <dbReference type="SAM" id="MobiDB-lite"/>
    </source>
</evidence>
<dbReference type="Gene3D" id="3.30.420.40">
    <property type="match status" value="2"/>
</dbReference>
<dbReference type="PANTHER" id="PTHR18964">
    <property type="entry name" value="ROK (REPRESSOR, ORF, KINASE) FAMILY"/>
    <property type="match status" value="1"/>
</dbReference>
<name>A0A846RDG3_9MICC</name>
<keyword evidence="4" id="KW-1185">Reference proteome</keyword>
<dbReference type="PANTHER" id="PTHR18964:SF173">
    <property type="entry name" value="GLUCOKINASE"/>
    <property type="match status" value="1"/>
</dbReference>
<dbReference type="Gene3D" id="1.10.10.10">
    <property type="entry name" value="Winged helix-like DNA-binding domain superfamily/Winged helix DNA-binding domain"/>
    <property type="match status" value="1"/>
</dbReference>
<dbReference type="SUPFAM" id="SSF53067">
    <property type="entry name" value="Actin-like ATPase domain"/>
    <property type="match status" value="1"/>
</dbReference>
<sequence>MTAGPGEVFDLIRYGRARTRGDLQEVTGLSRMTVAQRVDALLAAALIREAGTDRPSGGRRPTRLEFNIEHSIVVAATVDTTHSHIALTDLAGRIIDDDSIDLAVIDGPEKVLHGIAESIESLLERTDTPPSRVSGIGISIPGPVDPRTSRPSQPPIMPGWDAYPIAEYLRDALPVSVPVLVENDANAMALGEHSVGFTDCSSLALVKISTGIGTGIVINGRVYQGIDGGAGDIGHVRLGDHPDVVCQCGARGCLAAVASGRAIAQKLTELGIEASSGRDVGELLAKGNVEAMRLTHEAGRRIGEVMATVVCLINPGVLLIGGALASSSLLSGVRETLYPMSLPRATRNLDVRLATMGDKAGIIGMTRVVVDEVFASKAINARLNEPEPVG</sequence>
<dbReference type="Pfam" id="PF00480">
    <property type="entry name" value="ROK"/>
    <property type="match status" value="1"/>
</dbReference>
<accession>A0A846RDG3</accession>
<dbReference type="InterPro" id="IPR036388">
    <property type="entry name" value="WH-like_DNA-bd_sf"/>
</dbReference>
<keyword evidence="3" id="KW-0418">Kinase</keyword>
<evidence type="ECO:0000256" key="1">
    <source>
        <dbReference type="ARBA" id="ARBA00006479"/>
    </source>
</evidence>
<dbReference type="EMBL" id="JAATJL010000001">
    <property type="protein sequence ID" value="NJC21033.1"/>
    <property type="molecule type" value="Genomic_DNA"/>
</dbReference>
<gene>
    <name evidence="3" type="ORF">BJ994_000109</name>
</gene>
<comment type="caution">
    <text evidence="3">The sequence shown here is derived from an EMBL/GenBank/DDBJ whole genome shotgun (WGS) entry which is preliminary data.</text>
</comment>
<dbReference type="GO" id="GO:0016301">
    <property type="term" value="F:kinase activity"/>
    <property type="evidence" value="ECO:0007669"/>
    <property type="project" value="UniProtKB-KW"/>
</dbReference>
<comment type="similarity">
    <text evidence="1">Belongs to the ROK (NagC/XylR) family.</text>
</comment>
<dbReference type="InterPro" id="IPR036390">
    <property type="entry name" value="WH_DNA-bd_sf"/>
</dbReference>
<dbReference type="InterPro" id="IPR049874">
    <property type="entry name" value="ROK_cs"/>
</dbReference>
<dbReference type="SUPFAM" id="SSF46785">
    <property type="entry name" value="Winged helix' DNA-binding domain"/>
    <property type="match status" value="1"/>
</dbReference>
<dbReference type="Proteomes" id="UP000547458">
    <property type="component" value="Unassembled WGS sequence"/>
</dbReference>
<dbReference type="InterPro" id="IPR043129">
    <property type="entry name" value="ATPase_NBD"/>
</dbReference>
<evidence type="ECO:0000313" key="4">
    <source>
        <dbReference type="Proteomes" id="UP000547458"/>
    </source>
</evidence>
<evidence type="ECO:0000313" key="3">
    <source>
        <dbReference type="EMBL" id="NJC21033.1"/>
    </source>
</evidence>
<dbReference type="InterPro" id="IPR000600">
    <property type="entry name" value="ROK"/>
</dbReference>
<keyword evidence="3" id="KW-0808">Transferase</keyword>
<feature type="region of interest" description="Disordered" evidence="2">
    <location>
        <begin position="126"/>
        <end position="152"/>
    </location>
</feature>
<dbReference type="PROSITE" id="PS01125">
    <property type="entry name" value="ROK"/>
    <property type="match status" value="1"/>
</dbReference>